<dbReference type="InterPro" id="IPR036568">
    <property type="entry name" value="GGCT-like_sf"/>
</dbReference>
<feature type="domain" description="Gamma-glutamylcyclotransferase AIG2-like" evidence="4">
    <location>
        <begin position="86"/>
        <end position="193"/>
    </location>
</feature>
<evidence type="ECO:0000259" key="4">
    <source>
        <dbReference type="Pfam" id="PF06094"/>
    </source>
</evidence>
<gene>
    <name evidence="5" type="ORF">CPAG_07800</name>
</gene>
<dbReference type="GO" id="GO:0016740">
    <property type="term" value="F:transferase activity"/>
    <property type="evidence" value="ECO:0007669"/>
    <property type="project" value="UniProtKB-KW"/>
</dbReference>
<dbReference type="PANTHER" id="PTHR31544">
    <property type="entry name" value="AIG2-LIKE PROTEIN D"/>
    <property type="match status" value="1"/>
</dbReference>
<reference evidence="6" key="3">
    <citation type="journal article" date="2010" name="Genome Res.">
        <title>Population genomic sequencing of Coccidioides fungi reveals recent hybridization and transposon control.</title>
        <authorList>
            <person name="Neafsey D.E."/>
            <person name="Barker B.M."/>
            <person name="Sharpton T.J."/>
            <person name="Stajich J.E."/>
            <person name="Park D.J."/>
            <person name="Whiston E."/>
            <person name="Hung C.-Y."/>
            <person name="McMahan C."/>
            <person name="White J."/>
            <person name="Sykes S."/>
            <person name="Heiman D."/>
            <person name="Young S."/>
            <person name="Zeng Q."/>
            <person name="Abouelleil A."/>
            <person name="Aftuck L."/>
            <person name="Bessette D."/>
            <person name="Brown A."/>
            <person name="FitzGerald M."/>
            <person name="Lui A."/>
            <person name="Macdonald J.P."/>
            <person name="Priest M."/>
            <person name="Orbach M.J."/>
            <person name="Galgiani J.N."/>
            <person name="Kirkland T.N."/>
            <person name="Cole G.T."/>
            <person name="Birren B.W."/>
            <person name="Henn M.R."/>
            <person name="Taylor J.W."/>
            <person name="Rounsley S.D."/>
        </authorList>
    </citation>
    <scope>NUCLEOTIDE SEQUENCE [LARGE SCALE GENOMIC DNA]</scope>
    <source>
        <strain evidence="6">RMSCC 3488</strain>
    </source>
</reference>
<protein>
    <recommendedName>
        <fullName evidence="3">Putative gamma-glutamylcyclotransferase</fullName>
    </recommendedName>
</protein>
<dbReference type="InterPro" id="IPR045038">
    <property type="entry name" value="AIG2-like"/>
</dbReference>
<dbReference type="CDD" id="cd06661">
    <property type="entry name" value="GGCT_like"/>
    <property type="match status" value="1"/>
</dbReference>
<sequence>MKSNLKLFPDLRAFSTKRSIFTSTRICIRTSFKKVASHRSTQICHPTKVHIDCPSSIFRSQISSFGMPSSAEPGRTPEPWSSPTLLFVYGSLMDTDVIQVVLSLTAPPPPLQAAKLRDYRMKMWHIYPTLIPHKGSEIQGRVYPVESLDHFQRLESYETRAYTWTVCDVELDDGSVAQGCRVFIWAGDPESSELYEGSFDLERYQTRYKPSMMGRS</sequence>
<dbReference type="VEuPathDB" id="FungiDB:CPAG_07800"/>
<proteinExistence type="inferred from homology"/>
<name>A0A0J6FM89_COCPO</name>
<dbReference type="AlphaFoldDB" id="A0A0J6FM89"/>
<organism evidence="5 6">
    <name type="scientific">Coccidioides posadasii RMSCC 3488</name>
    <dbReference type="NCBI Taxonomy" id="454284"/>
    <lineage>
        <taxon>Eukaryota</taxon>
        <taxon>Fungi</taxon>
        <taxon>Dikarya</taxon>
        <taxon>Ascomycota</taxon>
        <taxon>Pezizomycotina</taxon>
        <taxon>Eurotiomycetes</taxon>
        <taxon>Eurotiomycetidae</taxon>
        <taxon>Onygenales</taxon>
        <taxon>Onygenaceae</taxon>
        <taxon>Coccidioides</taxon>
    </lineage>
</organism>
<dbReference type="Gene3D" id="3.10.490.10">
    <property type="entry name" value="Gamma-glutamyl cyclotransferase-like"/>
    <property type="match status" value="1"/>
</dbReference>
<dbReference type="Pfam" id="PF06094">
    <property type="entry name" value="GGACT"/>
    <property type="match status" value="1"/>
</dbReference>
<keyword evidence="2" id="KW-0808">Transferase</keyword>
<accession>A0A0J6FM89</accession>
<evidence type="ECO:0000256" key="2">
    <source>
        <dbReference type="ARBA" id="ARBA00022679"/>
    </source>
</evidence>
<reference evidence="6" key="2">
    <citation type="journal article" date="2009" name="Genome Res.">
        <title>Comparative genomic analyses of the human fungal pathogens Coccidioides and their relatives.</title>
        <authorList>
            <person name="Sharpton T.J."/>
            <person name="Stajich J.E."/>
            <person name="Rounsley S.D."/>
            <person name="Gardner M.J."/>
            <person name="Wortman J.R."/>
            <person name="Jordar V.S."/>
            <person name="Maiti R."/>
            <person name="Kodira C.D."/>
            <person name="Neafsey D.E."/>
            <person name="Zeng Q."/>
            <person name="Hung C.-Y."/>
            <person name="McMahan C."/>
            <person name="Muszewska A."/>
            <person name="Grynberg M."/>
            <person name="Mandel M.A."/>
            <person name="Kellner E.M."/>
            <person name="Barker B.M."/>
            <person name="Galgiani J.N."/>
            <person name="Orbach M.J."/>
            <person name="Kirkland T.N."/>
            <person name="Cole G.T."/>
            <person name="Henn M.R."/>
            <person name="Birren B.W."/>
            <person name="Taylor J.W."/>
        </authorList>
    </citation>
    <scope>NUCLEOTIDE SEQUENCE [LARGE SCALE GENOMIC DNA]</scope>
    <source>
        <strain evidence="6">RMSCC 3488</strain>
    </source>
</reference>
<evidence type="ECO:0000256" key="3">
    <source>
        <dbReference type="ARBA" id="ARBA00030602"/>
    </source>
</evidence>
<evidence type="ECO:0000313" key="6">
    <source>
        <dbReference type="Proteomes" id="UP000054567"/>
    </source>
</evidence>
<dbReference type="InterPro" id="IPR013024">
    <property type="entry name" value="GGCT-like"/>
</dbReference>
<dbReference type="PANTHER" id="PTHR31544:SF4">
    <property type="entry name" value="GAMMA-GLUTAMYLCYCLOTRANSFERASE-RELATED"/>
    <property type="match status" value="1"/>
</dbReference>
<evidence type="ECO:0000313" key="5">
    <source>
        <dbReference type="EMBL" id="KMM71493.1"/>
    </source>
</evidence>
<evidence type="ECO:0000256" key="1">
    <source>
        <dbReference type="ARBA" id="ARBA00008861"/>
    </source>
</evidence>
<reference evidence="5 6" key="1">
    <citation type="submission" date="2007-06" db="EMBL/GenBank/DDBJ databases">
        <title>The Genome Sequence of Coccidioides posadasii RMSCC_3488.</title>
        <authorList>
            <consortium name="Coccidioides Genome Resources Consortium"/>
            <consortium name="The Broad Institute Genome Sequencing Platform"/>
            <person name="Henn M.R."/>
            <person name="Sykes S."/>
            <person name="Young S."/>
            <person name="Jaffe D."/>
            <person name="Berlin A."/>
            <person name="Alvarez P."/>
            <person name="Butler J."/>
            <person name="Gnerre S."/>
            <person name="Grabherr M."/>
            <person name="Mauceli E."/>
            <person name="Brockman W."/>
            <person name="Kodira C."/>
            <person name="Alvarado L."/>
            <person name="Zeng Q."/>
            <person name="Crawford M."/>
            <person name="Antoine C."/>
            <person name="Devon K."/>
            <person name="Galgiani J."/>
            <person name="Orsborn K."/>
            <person name="Lewis M.L."/>
            <person name="Nusbaum C."/>
            <person name="Galagan J."/>
            <person name="Birren B."/>
        </authorList>
    </citation>
    <scope>NUCLEOTIDE SEQUENCE [LARGE SCALE GENOMIC DNA]</scope>
    <source>
        <strain evidence="5 6">RMSCC 3488</strain>
    </source>
</reference>
<dbReference type="Proteomes" id="UP000054567">
    <property type="component" value="Unassembled WGS sequence"/>
</dbReference>
<dbReference type="InterPro" id="IPR009288">
    <property type="entry name" value="AIG2-like_dom"/>
</dbReference>
<comment type="similarity">
    <text evidence="1">Belongs to the gamma-glutamylcyclotransferase family.</text>
</comment>
<dbReference type="OrthoDB" id="3262926at2759"/>
<dbReference type="SUPFAM" id="SSF110857">
    <property type="entry name" value="Gamma-glutamyl cyclotransferase-like"/>
    <property type="match status" value="1"/>
</dbReference>
<dbReference type="EMBL" id="DS268113">
    <property type="protein sequence ID" value="KMM71493.1"/>
    <property type="molecule type" value="Genomic_DNA"/>
</dbReference>